<dbReference type="NCBIfam" id="TIGR00028">
    <property type="entry name" value="Mtu_PIN_fam"/>
    <property type="match status" value="1"/>
</dbReference>
<comment type="cofactor">
    <cofactor evidence="1 7">
        <name>Mg(2+)</name>
        <dbReference type="ChEBI" id="CHEBI:18420"/>
    </cofactor>
</comment>
<dbReference type="GO" id="GO:0045926">
    <property type="term" value="P:negative regulation of growth"/>
    <property type="evidence" value="ECO:0007669"/>
    <property type="project" value="UniProtKB-ARBA"/>
</dbReference>
<evidence type="ECO:0000313" key="10">
    <source>
        <dbReference type="Proteomes" id="UP000193738"/>
    </source>
</evidence>
<name>A0A1X1V2E1_MYCGS</name>
<evidence type="ECO:0000256" key="5">
    <source>
        <dbReference type="ARBA" id="ARBA00022801"/>
    </source>
</evidence>
<dbReference type="GO" id="GO:0000287">
    <property type="term" value="F:magnesium ion binding"/>
    <property type="evidence" value="ECO:0007669"/>
    <property type="project" value="UniProtKB-UniRule"/>
</dbReference>
<dbReference type="EC" id="3.1.-.-" evidence="7"/>
<dbReference type="RefSeq" id="WP_036409769.1">
    <property type="nucleotide sequence ID" value="NZ_LQOX01000131.1"/>
</dbReference>
<dbReference type="InterPro" id="IPR006226">
    <property type="entry name" value="Mtu_PIN"/>
</dbReference>
<comment type="caution">
    <text evidence="9">The sequence shown here is derived from an EMBL/GenBank/DDBJ whole genome shotgun (WGS) entry which is preliminary data.</text>
</comment>
<reference evidence="9 10" key="1">
    <citation type="submission" date="2016-01" db="EMBL/GenBank/DDBJ databases">
        <title>The new phylogeny of the genus Mycobacterium.</title>
        <authorList>
            <person name="Tarcisio F."/>
            <person name="Conor M."/>
            <person name="Antonella G."/>
            <person name="Elisabetta G."/>
            <person name="Giulia F.S."/>
            <person name="Sara T."/>
            <person name="Anna F."/>
            <person name="Clotilde B."/>
            <person name="Roberto B."/>
            <person name="Veronica D.S."/>
            <person name="Fabio R."/>
            <person name="Monica P."/>
            <person name="Olivier J."/>
            <person name="Enrico T."/>
            <person name="Nicola S."/>
        </authorList>
    </citation>
    <scope>NUCLEOTIDE SEQUENCE [LARGE SCALE GENOMIC DNA]</scope>
    <source>
        <strain evidence="9 10">DSM 43505</strain>
    </source>
</reference>
<keyword evidence="3 7" id="KW-0540">Nuclease</keyword>
<keyword evidence="5 7" id="KW-0378">Hydrolase</keyword>
<keyword evidence="2 7" id="KW-1277">Toxin-antitoxin system</keyword>
<evidence type="ECO:0000256" key="4">
    <source>
        <dbReference type="ARBA" id="ARBA00022723"/>
    </source>
</evidence>
<gene>
    <name evidence="7" type="primary">vapC</name>
    <name evidence="9" type="ORF">AWC07_16105</name>
</gene>
<comment type="similarity">
    <text evidence="7">Belongs to the PINc/VapC protein family.</text>
</comment>
<keyword evidence="4 7" id="KW-0479">Metal-binding</keyword>
<dbReference type="InterPro" id="IPR022907">
    <property type="entry name" value="VapC_family"/>
</dbReference>
<evidence type="ECO:0000256" key="2">
    <source>
        <dbReference type="ARBA" id="ARBA00022649"/>
    </source>
</evidence>
<dbReference type="InterPro" id="IPR002716">
    <property type="entry name" value="PIN_dom"/>
</dbReference>
<keyword evidence="10" id="KW-1185">Reference proteome</keyword>
<dbReference type="HAMAP" id="MF_00265">
    <property type="entry name" value="VapC_Nob1"/>
    <property type="match status" value="1"/>
</dbReference>
<dbReference type="Pfam" id="PF01850">
    <property type="entry name" value="PIN"/>
    <property type="match status" value="1"/>
</dbReference>
<dbReference type="AlphaFoldDB" id="A0A1X1V2E1"/>
<dbReference type="GO" id="GO:0090729">
    <property type="term" value="F:toxin activity"/>
    <property type="evidence" value="ECO:0007669"/>
    <property type="project" value="UniProtKB-KW"/>
</dbReference>
<evidence type="ECO:0000256" key="6">
    <source>
        <dbReference type="ARBA" id="ARBA00022842"/>
    </source>
</evidence>
<comment type="function">
    <text evidence="7">Toxic component of a toxin-antitoxin (TA) system. An RNase.</text>
</comment>
<dbReference type="Gene3D" id="3.40.50.1010">
    <property type="entry name" value="5'-nuclease"/>
    <property type="match status" value="1"/>
</dbReference>
<keyword evidence="6 7" id="KW-0460">Magnesium</keyword>
<protein>
    <recommendedName>
        <fullName evidence="7">Ribonuclease VapC</fullName>
        <shortName evidence="7">RNase VapC</shortName>
        <ecNumber evidence="7">3.1.-.-</ecNumber>
    </recommendedName>
    <alternativeName>
        <fullName evidence="7">Toxin VapC</fullName>
    </alternativeName>
</protein>
<dbReference type="Proteomes" id="UP000193738">
    <property type="component" value="Unassembled WGS sequence"/>
</dbReference>
<dbReference type="EMBL" id="LQOX01000131">
    <property type="protein sequence ID" value="ORV63254.1"/>
    <property type="molecule type" value="Genomic_DNA"/>
</dbReference>
<evidence type="ECO:0000256" key="7">
    <source>
        <dbReference type="HAMAP-Rule" id="MF_00265"/>
    </source>
</evidence>
<feature type="binding site" evidence="7">
    <location>
        <position position="108"/>
    </location>
    <ligand>
        <name>Mg(2+)</name>
        <dbReference type="ChEBI" id="CHEBI:18420"/>
    </ligand>
</feature>
<dbReference type="GO" id="GO:0004540">
    <property type="term" value="F:RNA nuclease activity"/>
    <property type="evidence" value="ECO:0007669"/>
    <property type="project" value="InterPro"/>
</dbReference>
<organism evidence="9 10">
    <name type="scientific">Mycobacterium gastri</name>
    <dbReference type="NCBI Taxonomy" id="1777"/>
    <lineage>
        <taxon>Bacteria</taxon>
        <taxon>Bacillati</taxon>
        <taxon>Actinomycetota</taxon>
        <taxon>Actinomycetes</taxon>
        <taxon>Mycobacteriales</taxon>
        <taxon>Mycobacteriaceae</taxon>
        <taxon>Mycobacterium</taxon>
    </lineage>
</organism>
<dbReference type="STRING" id="1777.AWC07_16105"/>
<evidence type="ECO:0000313" key="9">
    <source>
        <dbReference type="EMBL" id="ORV63254.1"/>
    </source>
</evidence>
<keyword evidence="7" id="KW-0800">Toxin</keyword>
<accession>A0A1X1V2E1</accession>
<feature type="binding site" evidence="7">
    <location>
        <position position="5"/>
    </location>
    <ligand>
        <name>Mg(2+)</name>
        <dbReference type="ChEBI" id="CHEBI:18420"/>
    </ligand>
</feature>
<dbReference type="SUPFAM" id="SSF88723">
    <property type="entry name" value="PIN domain-like"/>
    <property type="match status" value="1"/>
</dbReference>
<evidence type="ECO:0000256" key="3">
    <source>
        <dbReference type="ARBA" id="ARBA00022722"/>
    </source>
</evidence>
<dbReference type="GO" id="GO:0016788">
    <property type="term" value="F:hydrolase activity, acting on ester bonds"/>
    <property type="evidence" value="ECO:0007669"/>
    <property type="project" value="InterPro"/>
</dbReference>
<evidence type="ECO:0000259" key="8">
    <source>
        <dbReference type="Pfam" id="PF01850"/>
    </source>
</evidence>
<sequence>MLCVDVNVLVYAHRADLPEHSSYRSLLERLANDDEPLGLADGALARFVRVVTNRRVFTEPTSRHDAWQAVDALLAAPAAVRLGPGERHWMLFRQLAADIDASGNDIADAYLAAYALENNATWVSADRGFARFCRLRWRHPLDM</sequence>
<feature type="domain" description="PIN" evidence="8">
    <location>
        <begin position="3"/>
        <end position="134"/>
    </location>
</feature>
<proteinExistence type="inferred from homology"/>
<evidence type="ECO:0000256" key="1">
    <source>
        <dbReference type="ARBA" id="ARBA00001946"/>
    </source>
</evidence>
<dbReference type="InterPro" id="IPR029060">
    <property type="entry name" value="PIN-like_dom_sf"/>
</dbReference>